<gene>
    <name evidence="5" type="ORF">BGZ96_009465</name>
</gene>
<comment type="caution">
    <text evidence="5">The sequence shown here is derived from an EMBL/GenBank/DDBJ whole genome shotgun (WGS) entry which is preliminary data.</text>
</comment>
<keyword evidence="2" id="KW-0732">Signal</keyword>
<dbReference type="PANTHER" id="PTHR10887:SF445">
    <property type="entry name" value="NFX1-TYPE ZINC FINGER-CONTAINING PROTEIN 1"/>
    <property type="match status" value="1"/>
</dbReference>
<reference evidence="5 6" key="1">
    <citation type="journal article" date="2020" name="Fungal Divers.">
        <title>Resolving the Mortierellaceae phylogeny through synthesis of multi-gene phylogenetics and phylogenomics.</title>
        <authorList>
            <person name="Vandepol N."/>
            <person name="Liber J."/>
            <person name="Desiro A."/>
            <person name="Na H."/>
            <person name="Kennedy M."/>
            <person name="Barry K."/>
            <person name="Grigoriev I.V."/>
            <person name="Miller A.N."/>
            <person name="O'Donnell K."/>
            <person name="Stajich J.E."/>
            <person name="Bonito G."/>
        </authorList>
    </citation>
    <scope>NUCLEOTIDE SEQUENCE [LARGE SCALE GENOMIC DNA]</scope>
    <source>
        <strain evidence="5 6">AD045</strain>
    </source>
</reference>
<keyword evidence="6" id="KW-1185">Reference proteome</keyword>
<evidence type="ECO:0000313" key="6">
    <source>
        <dbReference type="Proteomes" id="UP001194696"/>
    </source>
</evidence>
<feature type="compositionally biased region" description="Polar residues" evidence="1">
    <location>
        <begin position="91"/>
        <end position="101"/>
    </location>
</feature>
<dbReference type="InterPro" id="IPR041677">
    <property type="entry name" value="DNA2/NAM7_AAA_11"/>
</dbReference>
<feature type="region of interest" description="Disordered" evidence="1">
    <location>
        <begin position="91"/>
        <end position="112"/>
    </location>
</feature>
<feature type="domain" description="DNA2/NAM7 helicase helicase" evidence="3">
    <location>
        <begin position="437"/>
        <end position="804"/>
    </location>
</feature>
<dbReference type="Pfam" id="PF13086">
    <property type="entry name" value="AAA_11"/>
    <property type="match status" value="1"/>
</dbReference>
<dbReference type="EMBL" id="JAAAIM010000574">
    <property type="protein sequence ID" value="KAG0286419.1"/>
    <property type="molecule type" value="Genomic_DNA"/>
</dbReference>
<evidence type="ECO:0000256" key="2">
    <source>
        <dbReference type="SAM" id="SignalP"/>
    </source>
</evidence>
<evidence type="ECO:0000259" key="4">
    <source>
        <dbReference type="Pfam" id="PF13087"/>
    </source>
</evidence>
<dbReference type="InterPro" id="IPR047187">
    <property type="entry name" value="SF1_C_Upf1"/>
</dbReference>
<feature type="domain" description="DNA2/NAM7 helicase-like C-terminal" evidence="4">
    <location>
        <begin position="821"/>
        <end position="1057"/>
    </location>
</feature>
<sequence length="1530" mass="171808">MAPLHCALLAIVRLMYQLVMRFPESITETALPAGTLAGLVDRCCQQSEANNAKQVLLSSTLDTEMKRLSKIIQDKISGPSELREEPLRTKMSNLPSQSSDGPGTLALHGPRNDNDHSMIKNIEILPTRDEVLCRTEPFLPLNDYKKSSTHFLPHGWSRHLDIHFRLYRQEMMDPLCAGIQAFIDLLEKTDKHADQDFVDPKKLRRRIKDNVNLNVYSNVKFLEVSYNGFQAGLTKISFSQPPKAQVPNRNDRKEFWERSRGRLMQGGLVCFVRRAKIQVGCNYRNHQVVMAVIEEQDIQELSKFEHVAHIHVSLSDPGSYTAVFAPMHPSSNSERWFMIECPGTFFESFRPVLKALQVCQPSVLPFGKYIAPTEKEIAQSAQSSTAVAIDPPLYASVPGFEFDLSVLLENGGALRLNVRNPHSVDRAVAVVRERSSLDNTQALALVQTLGREVALISGPPGTGKTRIGIDLMRVFLHNKENMNCGPIVVICYTNHALDQFLEHLLDKGYTKIARLGGQSKSERLQDYSLKSMMDKHKKPYAARRVIAQAFQEAEDAALSTRRLTFAIKSGHFDWKHVREYLLNENPAQCRQFEISPPEPIVWDDGVSEIPLRRRLTGGIAYERWATGKDLDEKRVWNRHADKKDREEVRPSNIFDILDEDAPKIVKTRRYDIPVSDRPIQFLGKDVWSMSMNERRRLIEYWRPDIIRLIEEELAHDHRVLKSAAKTKLCGYDELRRLILSGMDVIGMTTSGSAKFQALLESVAPKIILCEEAGEVLESHILSALSPMTQHLILIGDHLQLRPQVATYSLSSESTVGKKYNLDKSLFERLVTSDVNPLPMSHLTIQRRMRPEISSLIRNTLYPALEDGGPVCQYPDVGGMGSNLFFMDHNHPEDGKDPFGQQSYSNTFEIRMMEALALYLIKNGYDKQGDITILVPYLGQLGKIRNHFKDRFVVLVDERDEERLDARAEGGIAETPQSTQAQKKAQQSKATLQNHITIRTIDNYQGEEAKIVLISLVRSDTITEDETSSGSIGFLKSPNRTNVMLSRAQHGMFLIGNAGLMSQRKHGIWPDIMEELRQSDRIGQGYPIACKNHPETKRIVCSADDLQAVAPDGGCTLPCGEIMSCGHICPQSCHPDDSGHIIVKCAKPCTRPRSDCEHACQNLCWEDCGMCNVVVSPLILPCGHILQRPKCWQLLDPTKVACTAKVDRTLISCGHTRTMMCYQDPAKVTCVEKCPLILACGDPCDSICHGARPCTTPCDRLPCNERCDKVLSCGHQCPSVCSEKCPSVKFCPKCSVTTTNTRIFDWDETIRLDEVDLDRDLLMVPPCGHALTMSTLDDMMDIGRYYQEQKDKSSESVSYVGLKELSGVTSDETVCVECSKPIGASFLRYGRPVKHTQLLRLMNGFRKKQISDNKQHYQEAGKSLSQAKDALLQGLASVNAIPRRHQLVGKAAVKPAEDMLTRFGPSLVVRSPIKELTALLTQRSESRNQILLWRRRGDSDPLSFGAQDLAPPPSDKEVSEVIRMLGLESAV</sequence>
<evidence type="ECO:0000259" key="3">
    <source>
        <dbReference type="Pfam" id="PF13086"/>
    </source>
</evidence>
<dbReference type="InterPro" id="IPR041679">
    <property type="entry name" value="DNA2/NAM7-like_C"/>
</dbReference>
<name>A0ABQ7JW50_9FUNG</name>
<accession>A0ABQ7JW50</accession>
<evidence type="ECO:0000313" key="5">
    <source>
        <dbReference type="EMBL" id="KAG0286419.1"/>
    </source>
</evidence>
<dbReference type="CDD" id="cd18808">
    <property type="entry name" value="SF1_C_Upf1"/>
    <property type="match status" value="1"/>
</dbReference>
<dbReference type="SUPFAM" id="SSF52540">
    <property type="entry name" value="P-loop containing nucleoside triphosphate hydrolases"/>
    <property type="match status" value="1"/>
</dbReference>
<feature type="chain" id="PRO_5045159984" description="P-loop containing nucleoside triphosphate hydrolase protein" evidence="2">
    <location>
        <begin position="22"/>
        <end position="1530"/>
    </location>
</feature>
<dbReference type="Gene3D" id="3.40.50.300">
    <property type="entry name" value="P-loop containing nucleotide triphosphate hydrolases"/>
    <property type="match status" value="3"/>
</dbReference>
<protein>
    <recommendedName>
        <fullName evidence="7">P-loop containing nucleoside triphosphate hydrolase protein</fullName>
    </recommendedName>
</protein>
<dbReference type="Proteomes" id="UP001194696">
    <property type="component" value="Unassembled WGS sequence"/>
</dbReference>
<dbReference type="Pfam" id="PF13087">
    <property type="entry name" value="AAA_12"/>
    <property type="match status" value="1"/>
</dbReference>
<feature type="signal peptide" evidence="2">
    <location>
        <begin position="1"/>
        <end position="21"/>
    </location>
</feature>
<evidence type="ECO:0008006" key="7">
    <source>
        <dbReference type="Google" id="ProtNLM"/>
    </source>
</evidence>
<dbReference type="InterPro" id="IPR027417">
    <property type="entry name" value="P-loop_NTPase"/>
</dbReference>
<dbReference type="PANTHER" id="PTHR10887">
    <property type="entry name" value="DNA2/NAM7 HELICASE FAMILY"/>
    <property type="match status" value="1"/>
</dbReference>
<organism evidence="5 6">
    <name type="scientific">Linnemannia gamsii</name>
    <dbReference type="NCBI Taxonomy" id="64522"/>
    <lineage>
        <taxon>Eukaryota</taxon>
        <taxon>Fungi</taxon>
        <taxon>Fungi incertae sedis</taxon>
        <taxon>Mucoromycota</taxon>
        <taxon>Mortierellomycotina</taxon>
        <taxon>Mortierellomycetes</taxon>
        <taxon>Mortierellales</taxon>
        <taxon>Mortierellaceae</taxon>
        <taxon>Linnemannia</taxon>
    </lineage>
</organism>
<dbReference type="InterPro" id="IPR045055">
    <property type="entry name" value="DNA2/NAM7-like"/>
</dbReference>
<proteinExistence type="predicted"/>
<evidence type="ECO:0000256" key="1">
    <source>
        <dbReference type="SAM" id="MobiDB-lite"/>
    </source>
</evidence>